<organism evidence="1 2">
    <name type="scientific">Fusicatenibacter saccharivorans</name>
    <dbReference type="NCBI Taxonomy" id="1150298"/>
    <lineage>
        <taxon>Bacteria</taxon>
        <taxon>Bacillati</taxon>
        <taxon>Bacillota</taxon>
        <taxon>Clostridia</taxon>
        <taxon>Lachnospirales</taxon>
        <taxon>Lachnospiraceae</taxon>
        <taxon>Fusicatenibacter</taxon>
    </lineage>
</organism>
<gene>
    <name evidence="1" type="ORF">ERS852406_00157</name>
</gene>
<evidence type="ECO:0000313" key="1">
    <source>
        <dbReference type="EMBL" id="CUN40610.1"/>
    </source>
</evidence>
<protein>
    <submittedName>
        <fullName evidence="1">Uncharacterized protein</fullName>
    </submittedName>
</protein>
<dbReference type="EMBL" id="CYYV01000001">
    <property type="protein sequence ID" value="CUN40610.1"/>
    <property type="molecule type" value="Genomic_DNA"/>
</dbReference>
<accession>A0A173WNG4</accession>
<dbReference type="AlphaFoldDB" id="A0A173WNG4"/>
<proteinExistence type="predicted"/>
<sequence>MKNSFAFADDIWYSFFFSLADCGHAAVIRCFLAPAYLPAFAKEAGLPEEKTTSKYWFNYLMGQVKSYKADPPESTNEKKIIKQRIKALGTFLCDAVLNDHNLDCSDYLGKNRNVLAFPERYFQAIFPFHEKISENLLSVADTWYHTLLKTLYAGLPRALSELLSNLRSQNKKLSWMQVPEITSSTDYLSASSLLSAFALLSSARQTERADKGGLLPEEKTGIFRMVQNILEVPVTSDSTLESTSVSFHPSAPVPGSGTFSVPVFDFILFCTAALDAPNCDLLRHMYQLSLFLPGKLPSGSKASSAARDLLEKIQFCRQDILISLTKNPNADDSFYDAEEELHLLVKLERYWKDVALAGEL</sequence>
<dbReference type="RefSeq" id="WP_055225832.1">
    <property type="nucleotide sequence ID" value="NZ_CAXSRP010000010.1"/>
</dbReference>
<evidence type="ECO:0000313" key="2">
    <source>
        <dbReference type="Proteomes" id="UP000095706"/>
    </source>
</evidence>
<name>A0A173WNG4_9FIRM</name>
<dbReference type="Proteomes" id="UP000095706">
    <property type="component" value="Unassembled WGS sequence"/>
</dbReference>
<reference evidence="1 2" key="1">
    <citation type="submission" date="2015-09" db="EMBL/GenBank/DDBJ databases">
        <authorList>
            <consortium name="Pathogen Informatics"/>
        </authorList>
    </citation>
    <scope>NUCLEOTIDE SEQUENCE [LARGE SCALE GENOMIC DNA]</scope>
    <source>
        <strain evidence="1 2">2789STDY5608849</strain>
    </source>
</reference>